<feature type="region of interest" description="Disordered" evidence="1">
    <location>
        <begin position="1"/>
        <end position="24"/>
    </location>
</feature>
<dbReference type="AlphaFoldDB" id="A0A0K1RYW7"/>
<dbReference type="Proteomes" id="UP000068167">
    <property type="component" value="Chromosome"/>
</dbReference>
<keyword evidence="3" id="KW-1185">Reference proteome</keyword>
<sequence length="57" mass="6252">MTSDSKNETGEVNNPKDPSASLALPKSVILVQRPEISTPETFPPHSPILLKWNKVLV</sequence>
<reference evidence="2 3" key="1">
    <citation type="journal article" date="2016" name="Stand. Genomic Sci.">
        <title>Complete genome sequence and genomic characterization of Microcystis panniformis FACHB 1757 by third-generation sequencing.</title>
        <authorList>
            <person name="Zhang J.Y."/>
            <person name="Guan R."/>
            <person name="Zhang H.J."/>
            <person name="Li H."/>
            <person name="Xiao P."/>
            <person name="Yu G.L."/>
            <person name="Du L."/>
            <person name="Cao D.M."/>
            <person name="Zhu B.C."/>
            <person name="Li R.H."/>
            <person name="Lu Z.H."/>
        </authorList>
    </citation>
    <scope>NUCLEOTIDE SEQUENCE [LARGE SCALE GENOMIC DNA]</scope>
    <source>
        <strain evidence="2 3">FACHB-1757</strain>
    </source>
</reference>
<dbReference type="EMBL" id="CP011339">
    <property type="protein sequence ID" value="AKV67074.1"/>
    <property type="molecule type" value="Genomic_DNA"/>
</dbReference>
<dbReference type="KEGG" id="mpk:VL20_1948"/>
<dbReference type="RefSeq" id="WP_158499331.1">
    <property type="nucleotide sequence ID" value="NZ_CP011339.1"/>
</dbReference>
<gene>
    <name evidence="2" type="ORF">VL20_1948</name>
</gene>
<proteinExistence type="predicted"/>
<protein>
    <submittedName>
        <fullName evidence="2">Uncharacterized protein</fullName>
    </submittedName>
</protein>
<organism evidence="2 3">
    <name type="scientific">Microcystis panniformis FACHB-1757</name>
    <dbReference type="NCBI Taxonomy" id="1638788"/>
    <lineage>
        <taxon>Bacteria</taxon>
        <taxon>Bacillati</taxon>
        <taxon>Cyanobacteriota</taxon>
        <taxon>Cyanophyceae</taxon>
        <taxon>Oscillatoriophycideae</taxon>
        <taxon>Chroococcales</taxon>
        <taxon>Microcystaceae</taxon>
        <taxon>Microcystis</taxon>
    </lineage>
</organism>
<dbReference type="PATRIC" id="fig|1638788.3.peg.1958"/>
<accession>A0A0K1RYW7</accession>
<name>A0A0K1RYW7_9CHRO</name>
<evidence type="ECO:0000256" key="1">
    <source>
        <dbReference type="SAM" id="MobiDB-lite"/>
    </source>
</evidence>
<evidence type="ECO:0000313" key="3">
    <source>
        <dbReference type="Proteomes" id="UP000068167"/>
    </source>
</evidence>
<evidence type="ECO:0000313" key="2">
    <source>
        <dbReference type="EMBL" id="AKV67074.1"/>
    </source>
</evidence>